<name>A0ABV0B1Z9_9SPHN</name>
<dbReference type="PANTHER" id="PTHR43283">
    <property type="entry name" value="BETA-LACTAMASE-RELATED"/>
    <property type="match status" value="1"/>
</dbReference>
<evidence type="ECO:0000259" key="2">
    <source>
        <dbReference type="Pfam" id="PF00144"/>
    </source>
</evidence>
<dbReference type="SUPFAM" id="SSF56601">
    <property type="entry name" value="beta-lactamase/transpeptidase-like"/>
    <property type="match status" value="1"/>
</dbReference>
<feature type="signal peptide" evidence="1">
    <location>
        <begin position="1"/>
        <end position="27"/>
    </location>
</feature>
<comment type="caution">
    <text evidence="3">The sequence shown here is derived from an EMBL/GenBank/DDBJ whole genome shotgun (WGS) entry which is preliminary data.</text>
</comment>
<keyword evidence="4" id="KW-1185">Reference proteome</keyword>
<dbReference type="RefSeq" id="WP_346244636.1">
    <property type="nucleotide sequence ID" value="NZ_JBDIZK010000001.1"/>
</dbReference>
<feature type="domain" description="Beta-lactamase-related" evidence="2">
    <location>
        <begin position="43"/>
        <end position="423"/>
    </location>
</feature>
<evidence type="ECO:0000313" key="3">
    <source>
        <dbReference type="EMBL" id="MEN3745624.1"/>
    </source>
</evidence>
<keyword evidence="3" id="KW-0378">Hydrolase</keyword>
<dbReference type="InterPro" id="IPR050789">
    <property type="entry name" value="Diverse_Enzym_Activities"/>
</dbReference>
<gene>
    <name evidence="3" type="ORF">TPR58_00485</name>
</gene>
<dbReference type="GO" id="GO:0016787">
    <property type="term" value="F:hydrolase activity"/>
    <property type="evidence" value="ECO:0007669"/>
    <property type="project" value="UniProtKB-KW"/>
</dbReference>
<sequence>MKSRFLKLALGGAMVAMVAAQSTSAQQAAPAPTRAAEAMPAVRAMADRYVAERKVPGIVVGVGRGDRPTEFVSAGRIADEPQAPAAGPDSLWRIYSMTKPVTGMAAMILVEEGKLKLDQPISDFIPAFRNMRVLDDPNGTTLASHPAKTQITVRHLLTHTAGLGYSIITKGPLLDEYNRLGLNPAAVGPAMEPQMRAARAPTLEEFANRVAQAPLIAEPGTKWSYSIGLDLLGRVIEVASGQKFDDFLKARIFDPLKMNSTGFVVAPENASRLATNYFYMGENRVPVDGGPTSIWLKPPSFPYGGAGLVSSARDYDRFLHMLQNGGTLDGVRIMKPETAKLAMSNLLPAGTDTSALGAISGLSGKLGFGAGGSVYLVDVPGGVGKGTYGWAGAAGTLAWVDPERSIRGVVMVNYMPGEKWPLRADINQAIAADFRR</sequence>
<dbReference type="InterPro" id="IPR001466">
    <property type="entry name" value="Beta-lactam-related"/>
</dbReference>
<keyword evidence="1" id="KW-0732">Signal</keyword>
<evidence type="ECO:0000256" key="1">
    <source>
        <dbReference type="SAM" id="SignalP"/>
    </source>
</evidence>
<feature type="chain" id="PRO_5047025158" evidence="1">
    <location>
        <begin position="28"/>
        <end position="436"/>
    </location>
</feature>
<protein>
    <submittedName>
        <fullName evidence="3">Serine hydrolase domain-containing protein</fullName>
        <ecNumber evidence="3">3.1.1.103</ecNumber>
    </submittedName>
</protein>
<dbReference type="EC" id="3.1.1.103" evidence="3"/>
<reference evidence="3 4" key="1">
    <citation type="submission" date="2024-05" db="EMBL/GenBank/DDBJ databases">
        <title>Sphingomonas sp. HF-S3 16S ribosomal RNA gene Genome sequencing and assembly.</title>
        <authorList>
            <person name="Lee H."/>
        </authorList>
    </citation>
    <scope>NUCLEOTIDE SEQUENCE [LARGE SCALE GENOMIC DNA]</scope>
    <source>
        <strain evidence="3 4">HF-S3</strain>
    </source>
</reference>
<evidence type="ECO:0000313" key="4">
    <source>
        <dbReference type="Proteomes" id="UP001427805"/>
    </source>
</evidence>
<dbReference type="Gene3D" id="3.40.710.10">
    <property type="entry name" value="DD-peptidase/beta-lactamase superfamily"/>
    <property type="match status" value="1"/>
</dbReference>
<dbReference type="InterPro" id="IPR012338">
    <property type="entry name" value="Beta-lactam/transpept-like"/>
</dbReference>
<dbReference type="PANTHER" id="PTHR43283:SF3">
    <property type="entry name" value="BETA-LACTAMASE FAMILY PROTEIN (AFU_ORTHOLOGUE AFUA_5G07500)"/>
    <property type="match status" value="1"/>
</dbReference>
<dbReference type="Pfam" id="PF00144">
    <property type="entry name" value="Beta-lactamase"/>
    <property type="match status" value="1"/>
</dbReference>
<accession>A0ABV0B1Z9</accession>
<dbReference type="EMBL" id="JBDIZK010000001">
    <property type="protein sequence ID" value="MEN3745624.1"/>
    <property type="molecule type" value="Genomic_DNA"/>
</dbReference>
<proteinExistence type="predicted"/>
<dbReference type="Proteomes" id="UP001427805">
    <property type="component" value="Unassembled WGS sequence"/>
</dbReference>
<organism evidence="3 4">
    <name type="scientific">Sphingomonas rustica</name>
    <dbReference type="NCBI Taxonomy" id="3103142"/>
    <lineage>
        <taxon>Bacteria</taxon>
        <taxon>Pseudomonadati</taxon>
        <taxon>Pseudomonadota</taxon>
        <taxon>Alphaproteobacteria</taxon>
        <taxon>Sphingomonadales</taxon>
        <taxon>Sphingomonadaceae</taxon>
        <taxon>Sphingomonas</taxon>
    </lineage>
</organism>